<evidence type="ECO:0000313" key="3">
    <source>
        <dbReference type="EMBL" id="MBO8196525.1"/>
    </source>
</evidence>
<keyword evidence="4" id="KW-1185">Reference proteome</keyword>
<evidence type="ECO:0000313" key="4">
    <source>
        <dbReference type="Proteomes" id="UP001519064"/>
    </source>
</evidence>
<keyword evidence="3" id="KW-0067">ATP-binding</keyword>
<dbReference type="PANTHER" id="PTHR24220:SF685">
    <property type="entry name" value="ABC TRANSPORTER RELATED"/>
    <property type="match status" value="1"/>
</dbReference>
<comment type="caution">
    <text evidence="3">The sequence shown here is derived from an EMBL/GenBank/DDBJ whole genome shotgun (WGS) entry which is preliminary data.</text>
</comment>
<accession>A0ABS3XMI9</accession>
<dbReference type="GO" id="GO:0005524">
    <property type="term" value="F:ATP binding"/>
    <property type="evidence" value="ECO:0007669"/>
    <property type="project" value="UniProtKB-KW"/>
</dbReference>
<evidence type="ECO:0000256" key="1">
    <source>
        <dbReference type="SAM" id="MobiDB-lite"/>
    </source>
</evidence>
<dbReference type="InterPro" id="IPR015854">
    <property type="entry name" value="ABC_transpr_LolD-like"/>
</dbReference>
<dbReference type="EMBL" id="JADKMA010000332">
    <property type="protein sequence ID" value="MBO8196525.1"/>
    <property type="molecule type" value="Genomic_DNA"/>
</dbReference>
<feature type="domain" description="ABC transporter" evidence="2">
    <location>
        <begin position="9"/>
        <end position="269"/>
    </location>
</feature>
<dbReference type="Proteomes" id="UP001519064">
    <property type="component" value="Unassembled WGS sequence"/>
</dbReference>
<dbReference type="PROSITE" id="PS50893">
    <property type="entry name" value="ABC_TRANSPORTER_2"/>
    <property type="match status" value="1"/>
</dbReference>
<name>A0ABS3XMI9_9ACTN</name>
<dbReference type="InterPro" id="IPR027417">
    <property type="entry name" value="P-loop_NTPase"/>
</dbReference>
<feature type="region of interest" description="Disordered" evidence="1">
    <location>
        <begin position="225"/>
        <end position="279"/>
    </location>
</feature>
<dbReference type="InterPro" id="IPR003439">
    <property type="entry name" value="ABC_transporter-like_ATP-bd"/>
</dbReference>
<evidence type="ECO:0000259" key="2">
    <source>
        <dbReference type="PROSITE" id="PS50893"/>
    </source>
</evidence>
<dbReference type="PANTHER" id="PTHR24220">
    <property type="entry name" value="IMPORT ATP-BINDING PROTEIN"/>
    <property type="match status" value="1"/>
</dbReference>
<dbReference type="RefSeq" id="WP_209243721.1">
    <property type="nucleotide sequence ID" value="NZ_JADKMA010000332.1"/>
</dbReference>
<gene>
    <name evidence="3" type="ORF">ITI46_33575</name>
</gene>
<sequence length="279" mass="29134">MTQLRGAAVSAEDFGLDGPRGPVFAGVGFSAGAGSLIAVTGPSGSGRTCLLLALTGRMKATRGHARVAGHPLPKRLAPVRRISALGPVPGVNDLDPALTVTEQLRERVLLQRRFDSPLRALLRPRKERAAASRARLEAALETAGLDLDALPQGGRTAVRELDRLEELRLSVALALLGEPRLLAVDDVDLKLSEREREAAWAMLRAVAEQGTTVLAVCSEPPAEGAVVVRTEQQPAGGGRKARKDDADGADGTGEARGADGADDEEKEGADDALAEASRA</sequence>
<protein>
    <submittedName>
        <fullName evidence="3">ATP-binding cassette domain-containing protein</fullName>
    </submittedName>
</protein>
<feature type="compositionally biased region" description="Acidic residues" evidence="1">
    <location>
        <begin position="260"/>
        <end position="273"/>
    </location>
</feature>
<proteinExistence type="predicted"/>
<keyword evidence="3" id="KW-0547">Nucleotide-binding</keyword>
<dbReference type="Gene3D" id="3.40.50.300">
    <property type="entry name" value="P-loop containing nucleotide triphosphate hydrolases"/>
    <property type="match status" value="1"/>
</dbReference>
<dbReference type="SUPFAM" id="SSF52540">
    <property type="entry name" value="P-loop containing nucleoside triphosphate hydrolases"/>
    <property type="match status" value="1"/>
</dbReference>
<dbReference type="Pfam" id="PF00005">
    <property type="entry name" value="ABC_tran"/>
    <property type="match status" value="1"/>
</dbReference>
<organism evidence="3 4">
    <name type="scientific">Streptomyces oryzae</name>
    <dbReference type="NCBI Taxonomy" id="1434886"/>
    <lineage>
        <taxon>Bacteria</taxon>
        <taxon>Bacillati</taxon>
        <taxon>Actinomycetota</taxon>
        <taxon>Actinomycetes</taxon>
        <taxon>Kitasatosporales</taxon>
        <taxon>Streptomycetaceae</taxon>
        <taxon>Streptomyces</taxon>
    </lineage>
</organism>
<reference evidence="3 4" key="1">
    <citation type="submission" date="2020-11" db="EMBL/GenBank/DDBJ databases">
        <title>Streptomyces spirodelae sp. nov., isolated from duckweed.</title>
        <authorList>
            <person name="Saimee Y."/>
            <person name="Duangmal K."/>
        </authorList>
    </citation>
    <scope>NUCLEOTIDE SEQUENCE [LARGE SCALE GENOMIC DNA]</scope>
    <source>
        <strain evidence="3 4">S16-07</strain>
    </source>
</reference>